<keyword evidence="5" id="KW-1185">Reference proteome</keyword>
<reference evidence="4" key="2">
    <citation type="submission" date="2020-05" db="UniProtKB">
        <authorList>
            <consortium name="EnsemblMetazoa"/>
        </authorList>
    </citation>
    <scope>IDENTIFICATION</scope>
    <source>
        <strain evidence="4">FAR1</strain>
    </source>
</reference>
<evidence type="ECO:0000256" key="1">
    <source>
        <dbReference type="ARBA" id="ARBA00022460"/>
    </source>
</evidence>
<evidence type="ECO:0000256" key="2">
    <source>
        <dbReference type="PROSITE-ProRule" id="PRU00497"/>
    </source>
</evidence>
<accession>A0A182QVH2</accession>
<dbReference type="Proteomes" id="UP000075886">
    <property type="component" value="Unassembled WGS sequence"/>
</dbReference>
<dbReference type="PRINTS" id="PR00947">
    <property type="entry name" value="CUTICLE"/>
</dbReference>
<dbReference type="EnsemblMetazoa" id="AFAF017698-RA">
    <property type="protein sequence ID" value="AFAF017698-PA"/>
    <property type="gene ID" value="AFAF017698"/>
</dbReference>
<dbReference type="PROSITE" id="PS51155">
    <property type="entry name" value="CHIT_BIND_RR_2"/>
    <property type="match status" value="1"/>
</dbReference>
<name>A0A182QVH2_9DIPT</name>
<sequence>MRSGLRQTTVRTSSTTCVLAGPPGVGRTVVYKNAPIAAKRYHSRVHFRFIRIDQVQCSAVANGFEGNKQKTSRILKMFAKVFVVLAAVAVGVNSVAIGVAAPAAIVKTEEYDAHPQYSFSYDVKDSLTGDNKQQHETRDGDVVQGQYSLVEPDGTRRTVDYTADPVNGFNAVVSKTADAAVVKTVAAAPVAHAVVAHHAPALAVAHAPVAYHAPAAVAYHAPAPLAYHAPAVTVAHAPLAYHAPAAATYVSHAPVLSHALYHH</sequence>
<organism evidence="4 5">
    <name type="scientific">Anopheles farauti</name>
    <dbReference type="NCBI Taxonomy" id="69004"/>
    <lineage>
        <taxon>Eukaryota</taxon>
        <taxon>Metazoa</taxon>
        <taxon>Ecdysozoa</taxon>
        <taxon>Arthropoda</taxon>
        <taxon>Hexapoda</taxon>
        <taxon>Insecta</taxon>
        <taxon>Pterygota</taxon>
        <taxon>Neoptera</taxon>
        <taxon>Endopterygota</taxon>
        <taxon>Diptera</taxon>
        <taxon>Nematocera</taxon>
        <taxon>Culicoidea</taxon>
        <taxon>Culicidae</taxon>
        <taxon>Anophelinae</taxon>
        <taxon>Anopheles</taxon>
    </lineage>
</organism>
<reference evidence="5" key="1">
    <citation type="submission" date="2014-01" db="EMBL/GenBank/DDBJ databases">
        <title>The Genome Sequence of Anopheles farauti FAR1 (V2).</title>
        <authorList>
            <consortium name="The Broad Institute Genomics Platform"/>
            <person name="Neafsey D.E."/>
            <person name="Besansky N."/>
            <person name="Howell P."/>
            <person name="Walton C."/>
            <person name="Young S.K."/>
            <person name="Zeng Q."/>
            <person name="Gargeya S."/>
            <person name="Fitzgerald M."/>
            <person name="Haas B."/>
            <person name="Abouelleil A."/>
            <person name="Allen A.W."/>
            <person name="Alvarado L."/>
            <person name="Arachchi H.M."/>
            <person name="Berlin A.M."/>
            <person name="Chapman S.B."/>
            <person name="Gainer-Dewar J."/>
            <person name="Goldberg J."/>
            <person name="Griggs A."/>
            <person name="Gujja S."/>
            <person name="Hansen M."/>
            <person name="Howarth C."/>
            <person name="Imamovic A."/>
            <person name="Ireland A."/>
            <person name="Larimer J."/>
            <person name="McCowan C."/>
            <person name="Murphy C."/>
            <person name="Pearson M."/>
            <person name="Poon T.W."/>
            <person name="Priest M."/>
            <person name="Roberts A."/>
            <person name="Saif S."/>
            <person name="Shea T."/>
            <person name="Sisk P."/>
            <person name="Sykes S."/>
            <person name="Wortman J."/>
            <person name="Nusbaum C."/>
            <person name="Birren B."/>
        </authorList>
    </citation>
    <scope>NUCLEOTIDE SEQUENCE [LARGE SCALE GENOMIC DNA]</scope>
    <source>
        <strain evidence="5">FAR1</strain>
    </source>
</reference>
<dbReference type="GO" id="GO:0031012">
    <property type="term" value="C:extracellular matrix"/>
    <property type="evidence" value="ECO:0007669"/>
    <property type="project" value="TreeGrafter"/>
</dbReference>
<dbReference type="PANTHER" id="PTHR12236:SF86">
    <property type="entry name" value="CCP84AC-RELATED"/>
    <property type="match status" value="1"/>
</dbReference>
<dbReference type="STRING" id="69004.A0A182QVH2"/>
<dbReference type="AlphaFoldDB" id="A0A182QVH2"/>
<keyword evidence="3" id="KW-0472">Membrane</keyword>
<keyword evidence="1 2" id="KW-0193">Cuticle</keyword>
<evidence type="ECO:0000313" key="5">
    <source>
        <dbReference type="Proteomes" id="UP000075886"/>
    </source>
</evidence>
<dbReference type="VEuPathDB" id="VectorBase:AFAF017698"/>
<keyword evidence="3" id="KW-0812">Transmembrane</keyword>
<dbReference type="PROSITE" id="PS00233">
    <property type="entry name" value="CHIT_BIND_RR_1"/>
    <property type="match status" value="1"/>
</dbReference>
<dbReference type="EMBL" id="AXCN02000737">
    <property type="status" value="NOT_ANNOTATED_CDS"/>
    <property type="molecule type" value="Genomic_DNA"/>
</dbReference>
<keyword evidence="3" id="KW-1133">Transmembrane helix</keyword>
<dbReference type="InterPro" id="IPR051217">
    <property type="entry name" value="Insect_Cuticle_Struc_Prot"/>
</dbReference>
<protein>
    <submittedName>
        <fullName evidence="4">Uncharacterized protein</fullName>
    </submittedName>
</protein>
<dbReference type="GO" id="GO:0005615">
    <property type="term" value="C:extracellular space"/>
    <property type="evidence" value="ECO:0007669"/>
    <property type="project" value="TreeGrafter"/>
</dbReference>
<dbReference type="InterPro" id="IPR031311">
    <property type="entry name" value="CHIT_BIND_RR_consensus"/>
</dbReference>
<dbReference type="InterPro" id="IPR000618">
    <property type="entry name" value="Insect_cuticle"/>
</dbReference>
<feature type="transmembrane region" description="Helical" evidence="3">
    <location>
        <begin position="77"/>
        <end position="101"/>
    </location>
</feature>
<dbReference type="PANTHER" id="PTHR12236">
    <property type="entry name" value="STRUCTURAL CONTITUENT OF CUTICLE"/>
    <property type="match status" value="1"/>
</dbReference>
<evidence type="ECO:0000313" key="4">
    <source>
        <dbReference type="EnsemblMetazoa" id="AFAF017698-PA"/>
    </source>
</evidence>
<dbReference type="GO" id="GO:0042302">
    <property type="term" value="F:structural constituent of cuticle"/>
    <property type="evidence" value="ECO:0007669"/>
    <property type="project" value="UniProtKB-UniRule"/>
</dbReference>
<evidence type="ECO:0000256" key="3">
    <source>
        <dbReference type="SAM" id="Phobius"/>
    </source>
</evidence>
<proteinExistence type="predicted"/>
<dbReference type="Pfam" id="PF00379">
    <property type="entry name" value="Chitin_bind_4"/>
    <property type="match status" value="1"/>
</dbReference>